<dbReference type="SUPFAM" id="SSF55048">
    <property type="entry name" value="Probable ACP-binding domain of malonyl-CoA ACP transacylase"/>
    <property type="match status" value="1"/>
</dbReference>
<evidence type="ECO:0000256" key="5">
    <source>
        <dbReference type="ARBA" id="ARBA00023268"/>
    </source>
</evidence>
<dbReference type="InterPro" id="IPR014031">
    <property type="entry name" value="Ketoacyl_synth_C"/>
</dbReference>
<dbReference type="SMART" id="SM00822">
    <property type="entry name" value="PKS_KR"/>
    <property type="match status" value="1"/>
</dbReference>
<evidence type="ECO:0000256" key="2">
    <source>
        <dbReference type="ARBA" id="ARBA00022553"/>
    </source>
</evidence>
<protein>
    <submittedName>
        <fullName evidence="10">Uu.00g031560.m01.CDS01</fullName>
    </submittedName>
</protein>
<dbReference type="Pfam" id="PF21089">
    <property type="entry name" value="PKS_DH_N"/>
    <property type="match status" value="1"/>
</dbReference>
<comment type="caution">
    <text evidence="6">Lacks conserved residue(s) required for the propagation of feature annotation.</text>
</comment>
<dbReference type="EMBL" id="CAUWAG010000003">
    <property type="protein sequence ID" value="CAJ2500303.1"/>
    <property type="molecule type" value="Genomic_DNA"/>
</dbReference>
<feature type="domain" description="Ketosynthase family 3 (KS3)" evidence="8">
    <location>
        <begin position="17"/>
        <end position="479"/>
    </location>
</feature>
<dbReference type="PANTHER" id="PTHR43775:SF50">
    <property type="entry name" value="HIGHLY REDUCING POLYKETIDE SYNTHASE SRDA"/>
    <property type="match status" value="1"/>
</dbReference>
<dbReference type="InterPro" id="IPR050091">
    <property type="entry name" value="PKS_NRPS_Biosynth_Enz"/>
</dbReference>
<evidence type="ECO:0000313" key="10">
    <source>
        <dbReference type="EMBL" id="CAJ2500303.1"/>
    </source>
</evidence>
<dbReference type="Gene3D" id="3.30.70.3290">
    <property type="match status" value="1"/>
</dbReference>
<dbReference type="InterPro" id="IPR016039">
    <property type="entry name" value="Thiolase-like"/>
</dbReference>
<accession>A0AAI8V3M7</accession>
<dbReference type="Gene3D" id="3.40.50.720">
    <property type="entry name" value="NAD(P)-binding Rossmann-like Domain"/>
    <property type="match status" value="1"/>
</dbReference>
<evidence type="ECO:0000256" key="1">
    <source>
        <dbReference type="ARBA" id="ARBA00022450"/>
    </source>
</evidence>
<dbReference type="Pfam" id="PF00109">
    <property type="entry name" value="ketoacyl-synt"/>
    <property type="match status" value="1"/>
</dbReference>
<feature type="domain" description="PKS/mFAS DH" evidence="9">
    <location>
        <begin position="985"/>
        <end position="1277"/>
    </location>
</feature>
<keyword evidence="2" id="KW-0597">Phosphoprotein</keyword>
<keyword evidence="3" id="KW-0808">Transferase</keyword>
<dbReference type="SUPFAM" id="SSF52151">
    <property type="entry name" value="FabD/lysophospholipase-like"/>
    <property type="match status" value="1"/>
</dbReference>
<dbReference type="PANTHER" id="PTHR43775">
    <property type="entry name" value="FATTY ACID SYNTHASE"/>
    <property type="match status" value="1"/>
</dbReference>
<dbReference type="InterPro" id="IPR042104">
    <property type="entry name" value="PKS_dehydratase_sf"/>
</dbReference>
<dbReference type="Pfam" id="PF02801">
    <property type="entry name" value="Ketoacyl-synt_C"/>
    <property type="match status" value="1"/>
</dbReference>
<dbReference type="Proteomes" id="UP001295740">
    <property type="component" value="Unassembled WGS sequence"/>
</dbReference>
<dbReference type="InterPro" id="IPR014030">
    <property type="entry name" value="Ketoacyl_synth_N"/>
</dbReference>
<dbReference type="InterPro" id="IPR049552">
    <property type="entry name" value="PKS_DH_N"/>
</dbReference>
<dbReference type="InterPro" id="IPR020841">
    <property type="entry name" value="PKS_Beta-ketoAc_synthase_dom"/>
</dbReference>
<dbReference type="InterPro" id="IPR014043">
    <property type="entry name" value="Acyl_transferase_dom"/>
</dbReference>
<dbReference type="GO" id="GO:0016491">
    <property type="term" value="F:oxidoreductase activity"/>
    <property type="evidence" value="ECO:0007669"/>
    <property type="project" value="UniProtKB-KW"/>
</dbReference>
<dbReference type="InterPro" id="IPR049900">
    <property type="entry name" value="PKS_mFAS_DH"/>
</dbReference>
<proteinExistence type="predicted"/>
<name>A0AAI8V3M7_9PEZI</name>
<organism evidence="10 11">
    <name type="scientific">Anthostomella pinea</name>
    <dbReference type="NCBI Taxonomy" id="933095"/>
    <lineage>
        <taxon>Eukaryota</taxon>
        <taxon>Fungi</taxon>
        <taxon>Dikarya</taxon>
        <taxon>Ascomycota</taxon>
        <taxon>Pezizomycotina</taxon>
        <taxon>Sordariomycetes</taxon>
        <taxon>Xylariomycetidae</taxon>
        <taxon>Xylariales</taxon>
        <taxon>Xylariaceae</taxon>
        <taxon>Anthostomella</taxon>
    </lineage>
</organism>
<dbReference type="GO" id="GO:0044550">
    <property type="term" value="P:secondary metabolite biosynthetic process"/>
    <property type="evidence" value="ECO:0007669"/>
    <property type="project" value="TreeGrafter"/>
</dbReference>
<dbReference type="PROSITE" id="PS52019">
    <property type="entry name" value="PKS_MFAS_DH"/>
    <property type="match status" value="1"/>
</dbReference>
<evidence type="ECO:0000313" key="11">
    <source>
        <dbReference type="Proteomes" id="UP001295740"/>
    </source>
</evidence>
<dbReference type="PROSITE" id="PS52004">
    <property type="entry name" value="KS3_2"/>
    <property type="match status" value="1"/>
</dbReference>
<feature type="region of interest" description="N-terminal hotdog fold" evidence="6">
    <location>
        <begin position="985"/>
        <end position="1124"/>
    </location>
</feature>
<dbReference type="PROSITE" id="PS00606">
    <property type="entry name" value="KS3_1"/>
    <property type="match status" value="1"/>
</dbReference>
<dbReference type="InterPro" id="IPR020807">
    <property type="entry name" value="PKS_DH"/>
</dbReference>
<dbReference type="InterPro" id="IPR016035">
    <property type="entry name" value="Acyl_Trfase/lysoPLipase"/>
</dbReference>
<dbReference type="InterPro" id="IPR036291">
    <property type="entry name" value="NAD(P)-bd_dom_sf"/>
</dbReference>
<keyword evidence="11" id="KW-1185">Reference proteome</keyword>
<dbReference type="Pfam" id="PF00698">
    <property type="entry name" value="Acyl_transf_1"/>
    <property type="match status" value="1"/>
</dbReference>
<keyword evidence="5" id="KW-0511">Multifunctional enzyme</keyword>
<dbReference type="InterPro" id="IPR057326">
    <property type="entry name" value="KR_dom"/>
</dbReference>
<dbReference type="Gene3D" id="3.10.129.110">
    <property type="entry name" value="Polyketide synthase dehydratase"/>
    <property type="match status" value="1"/>
</dbReference>
<dbReference type="InterPro" id="IPR016036">
    <property type="entry name" value="Malonyl_transacylase_ACP-bd"/>
</dbReference>
<evidence type="ECO:0000256" key="4">
    <source>
        <dbReference type="ARBA" id="ARBA00023002"/>
    </source>
</evidence>
<evidence type="ECO:0000256" key="6">
    <source>
        <dbReference type="PROSITE-ProRule" id="PRU01363"/>
    </source>
</evidence>
<keyword evidence="4" id="KW-0560">Oxidoreductase</keyword>
<comment type="caution">
    <text evidence="10">The sequence shown here is derived from an EMBL/GenBank/DDBJ whole genome shotgun (WGS) entry which is preliminary data.</text>
</comment>
<dbReference type="Gene3D" id="3.40.366.10">
    <property type="entry name" value="Malonyl-Coenzyme A Acyl Carrier Protein, domain 2"/>
    <property type="match status" value="1"/>
</dbReference>
<feature type="region of interest" description="Disordered" evidence="7">
    <location>
        <begin position="919"/>
        <end position="947"/>
    </location>
</feature>
<dbReference type="GO" id="GO:0004315">
    <property type="term" value="F:3-oxoacyl-[acyl-carrier-protein] synthase activity"/>
    <property type="evidence" value="ECO:0007669"/>
    <property type="project" value="InterPro"/>
</dbReference>
<gene>
    <name evidence="10" type="ORF">KHLLAP_LOCUS771</name>
</gene>
<dbReference type="CDD" id="cd00833">
    <property type="entry name" value="PKS"/>
    <property type="match status" value="1"/>
</dbReference>
<dbReference type="SMART" id="SM00826">
    <property type="entry name" value="PKS_DH"/>
    <property type="match status" value="1"/>
</dbReference>
<evidence type="ECO:0000256" key="7">
    <source>
        <dbReference type="SAM" id="MobiDB-lite"/>
    </source>
</evidence>
<evidence type="ECO:0000259" key="8">
    <source>
        <dbReference type="PROSITE" id="PS52004"/>
    </source>
</evidence>
<reference evidence="10" key="1">
    <citation type="submission" date="2023-10" db="EMBL/GenBank/DDBJ databases">
        <authorList>
            <person name="Hackl T."/>
        </authorList>
    </citation>
    <scope>NUCLEOTIDE SEQUENCE</scope>
</reference>
<dbReference type="SUPFAM" id="SSF51735">
    <property type="entry name" value="NAD(P)-binding Rossmann-fold domains"/>
    <property type="match status" value="1"/>
</dbReference>
<dbReference type="GO" id="GO:0004312">
    <property type="term" value="F:fatty acid synthase activity"/>
    <property type="evidence" value="ECO:0007669"/>
    <property type="project" value="TreeGrafter"/>
</dbReference>
<dbReference type="SMART" id="SM00825">
    <property type="entry name" value="PKS_KS"/>
    <property type="match status" value="1"/>
</dbReference>
<evidence type="ECO:0000259" key="9">
    <source>
        <dbReference type="PROSITE" id="PS52019"/>
    </source>
</evidence>
<dbReference type="InterPro" id="IPR018201">
    <property type="entry name" value="Ketoacyl_synth_AS"/>
</dbReference>
<dbReference type="InterPro" id="IPR001227">
    <property type="entry name" value="Ac_transferase_dom_sf"/>
</dbReference>
<dbReference type="SMART" id="SM00827">
    <property type="entry name" value="PKS_AT"/>
    <property type="match status" value="1"/>
</dbReference>
<dbReference type="CDD" id="cd05274">
    <property type="entry name" value="KR_FAS_SDR_x"/>
    <property type="match status" value="1"/>
</dbReference>
<dbReference type="SUPFAM" id="SSF53901">
    <property type="entry name" value="Thiolase-like"/>
    <property type="match status" value="1"/>
</dbReference>
<sequence length="1979" mass="213130">MPSRTTDQTVHEGNSSLEPIAICGMSCRLPGGVDSDSSFWQMLGDKRTGQTPKVPASRFNIDAHYHKDLDRPGSFNVPGGYFLDGRPQDFDPSFFNITPVEAQWLDLQQRRMLEVSYECMVSAGVTLDAAAGSNTAVFVGSFASDYRETGSSLLSTLLSPTRYFSPSNHETGQFGDLRLTKNISEQMSTREPDFRHNYAATGVDTGIISNRIGHTFNLRGPSFTINTACSSSVYALHNACHALRARHCDAAIVGGVNLILTVDQHMNTAKLRVLSPTSTCHTFDAAADGYGRGEAAGALYVKRLSDAIRDGDPIWGVVNTNGKVGDMGITHPSVEGQERVLRMAYEKAGLNQNLTAYAELHGTGTPVGDPIEVRAVSRAMNGTRPKSQPLLIGALKPIIGHSEAASGIFAVTKAALMTEAAMIPGVALLENLNPAILEEEWNVKVRRDTAPWPDDSVIRRASVDSMYPWYQHGQPKDKAPYDHSCHRPLLLVHSAHEKTTLLKNVAAIANVASNYYLADLAHTSNLHRTKFKCRAFAVAREEHIAGAFEKESLVTGTASQKTKEIGFLFTGQGAQWAGMAKEVYRHFLAFSDTIWRLDLVLSRLDPAPEFSLAALLMGSTAEAAASINEPHVSQPLCTAIQIALVDLFGLWNVTPRVSVGHSSAEIAAAYAAGLISAPEAIVAAFCRGRAVKSKSSSGSMLAVGLGFGEVQRFLHTGDHPASSWKICVACENSPNSVTLSGEVDEIVRVQKLISSEGTFARELKTGRAYHSPHMSAVGDYYDELLANAAAAFTESDFEWRRPRSYMVSSVTGQLIDTGTLPTGYFSANLRNAVRFNTAVERVGADTETFGQVGQMIEIGPHMALSGPFKQICAVNKFDRFTYVPSPVRNKDDANQVLSVAGQLFVAGYAVDLEAVNAEGYGHHPPSRPESFNMKDVASGKGPKSRKPKTQYLLVDLPPYQWNYEKEYWTEPRASVEQRARLFRRHDLLGSRVSGLSGRTRVWRNLLRHRDVPWLKHHSLGGTAIFPAAGHLAVDIEALKQVHEEAGIAFDGAGLRDVVIDKALAVPDNDKGVEIVVTLQLSANLAATADATTGWHGFSVESLAPGTGEWKLHCTGNVSAAQQPAASPLSPVDVSALSKRAIGKTWYEAFRRVGFNSGQRSSSCDMHKPTEGCNTRPAMYPYLTYVRRLIIISIHAGRHKKMPWGVVPTRVEEATIFPAVGADYDDVGSAGHAVAWIDGFEPSGRRFNTHTTLTGKSGKLLVHIKNLECTTRHGRLAKLAELISHQQSLDRVLLLYGAKTDVKDLELSAILKVLPSHCSVTLALCSPIEMTHLHLSEDTKARVTTALQLPSPSGLVAEPDIIGNVQDLILVDVCSDTPSIHDLLSLVNVDGWVIGSSPTAVTTADASQMNGSVSVPALRIDQEFAIDTAGHLLLSSIDEPNFTALKNVIASGLPIVWMTRGVRQDRNPTGGMAEGFLRVIRSEQAAARAILLDVDEDEWASDVANVLLECLTSACTKDSGNDTEFWLHRGTVYIQRIGPNLGLNQQWDWDNTASDGHQVASLSAELSERVKITDGAVIPASTSTTKGEGLSDAGSLRLSGDASYLLVGCLGGLGRSLTRFMMECGAKHFAFLSRSGADKAEAARVVEAIRVRDGCSADVFRVDASDEAAVRKVVLSLRTARPIRGVVHAAMVLRDGIFDTMDAEAFNAAGAPKARGALALHTRFETSISAVLGNTGQSNYSAANNCLDALALHRNVDGLAASSLVLPMVLGVGVVAEDDSDALETSLLRKGMYGIDEEEMLRGFEVAMLAPHTPETEVPQSQLITGIDATELGKAVAKAGGVDNADVYWYRDARFCHTRAAVQHGAGAGGTVEGSHGDDSFAEVLKAAQAEGPTAALEAVATHIAKRVSSILMIPLEDFELDGRSIASYGLDSMIGAEMRTWPFSEFALDFPFQKLLTPTLTFMGLAAVAGESIGAFATQ</sequence>
<keyword evidence="1" id="KW-0596">Phosphopantetheine</keyword>
<dbReference type="GO" id="GO:0006633">
    <property type="term" value="P:fatty acid biosynthetic process"/>
    <property type="evidence" value="ECO:0007669"/>
    <property type="project" value="InterPro"/>
</dbReference>
<dbReference type="InterPro" id="IPR013968">
    <property type="entry name" value="PKS_KR"/>
</dbReference>
<feature type="region of interest" description="C-terminal hotdog fold" evidence="6">
    <location>
        <begin position="1137"/>
        <end position="1277"/>
    </location>
</feature>
<dbReference type="Pfam" id="PF08659">
    <property type="entry name" value="KR"/>
    <property type="match status" value="1"/>
</dbReference>
<evidence type="ECO:0000256" key="3">
    <source>
        <dbReference type="ARBA" id="ARBA00022679"/>
    </source>
</evidence>
<dbReference type="Gene3D" id="3.40.47.10">
    <property type="match status" value="1"/>
</dbReference>